<proteinExistence type="predicted"/>
<dbReference type="InterPro" id="IPR023393">
    <property type="entry name" value="START-like_dom_sf"/>
</dbReference>
<accession>A0A5B6ZA46</accession>
<evidence type="ECO:0000313" key="1">
    <source>
        <dbReference type="EMBL" id="MPA40964.1"/>
    </source>
</evidence>
<reference evidence="1" key="1">
    <citation type="submission" date="2019-08" db="EMBL/GenBank/DDBJ databases">
        <title>Reference gene set and small RNA set construction with multiple tissues from Davidia involucrata Baill.</title>
        <authorList>
            <person name="Yang H."/>
            <person name="Zhou C."/>
            <person name="Li G."/>
            <person name="Wang J."/>
            <person name="Gao P."/>
            <person name="Wang M."/>
            <person name="Wang R."/>
            <person name="Zhao Y."/>
        </authorList>
    </citation>
    <scope>NUCLEOTIDE SEQUENCE</scope>
    <source>
        <tissue evidence="1">Mixed with DoveR01_LX</tissue>
    </source>
</reference>
<gene>
    <name evidence="1" type="ORF">Din_010405</name>
</gene>
<dbReference type="SUPFAM" id="SSF55961">
    <property type="entry name" value="Bet v1-like"/>
    <property type="match status" value="1"/>
</dbReference>
<sequence>MERKRKISQYRERLDKTLASHNLTNEATLKTLVKNQILRSSQCEIEDYIDNVVEKRTKEVSNFLEMLKSASVNDDEGLKTKETPHGGWKLKQDTEEYRVMYREGPEGTPFYSLLVEGFIDGPVDVCLCISWESNLYKKWWPQSSIPTFKVISSECLQKVRIGEQISLVRMKISWPLSAREAVVNFFEFEYFQEDLIIVLLNSISDLESINRSTHGFTKEGIPDAQDVVRIDVVGGFALQKVTPDRSYFRAITNLDIKLDFAPPSIINFISRQLIGSGFRLYQKEVASVYKGDEDFGKALKDPLCTRIREALYSDYKQKGALEPEGLNSDACILAEEHPNETMQSEQEDIIKKVPSDDRAIESLPKDRVVTDHTALGEIEEIEEEEIEESRHLQENGNEIHSPPTNQIAENCCVYDKRIGVISPKVEQALETLDKIISIFRENIFNPETRSLPSFINEEFLNLEKSVVKDSESSEDGQSCLNGGFCAGVTKNETVERISYEPKNSSGSCGSRRMGSNSYLREANHNRVAPASSEEQLPNLIPSETHRIALCSSENETTEAPTLDKTINGGKMVNADANDIYENSPNKGKNKKLRFCCLHFTSGQLRA</sequence>
<protein>
    <recommendedName>
        <fullName evidence="2">START domain-containing protein</fullName>
    </recommendedName>
</protein>
<evidence type="ECO:0008006" key="2">
    <source>
        <dbReference type="Google" id="ProtNLM"/>
    </source>
</evidence>
<organism evidence="1">
    <name type="scientific">Davidia involucrata</name>
    <name type="common">Dove tree</name>
    <dbReference type="NCBI Taxonomy" id="16924"/>
    <lineage>
        <taxon>Eukaryota</taxon>
        <taxon>Viridiplantae</taxon>
        <taxon>Streptophyta</taxon>
        <taxon>Embryophyta</taxon>
        <taxon>Tracheophyta</taxon>
        <taxon>Spermatophyta</taxon>
        <taxon>Magnoliopsida</taxon>
        <taxon>eudicotyledons</taxon>
        <taxon>Gunneridae</taxon>
        <taxon>Pentapetalae</taxon>
        <taxon>asterids</taxon>
        <taxon>Cornales</taxon>
        <taxon>Nyssaceae</taxon>
        <taxon>Davidia</taxon>
    </lineage>
</organism>
<dbReference type="PANTHER" id="PTHR34560">
    <property type="entry name" value="POLYKETIDE CYCLASE/DEHYDRASE/LIPID TRANSPORT SUPERFAMILY PROTEIN"/>
    <property type="match status" value="1"/>
</dbReference>
<dbReference type="AlphaFoldDB" id="A0A5B6ZA46"/>
<name>A0A5B6ZA46_DAVIN</name>
<dbReference type="PANTHER" id="PTHR34560:SF1">
    <property type="entry name" value="START DOMAIN-CONTAINING PROTEIN"/>
    <property type="match status" value="1"/>
</dbReference>
<dbReference type="EMBL" id="GHES01010405">
    <property type="protein sequence ID" value="MPA40964.1"/>
    <property type="molecule type" value="Transcribed_RNA"/>
</dbReference>
<dbReference type="Gene3D" id="3.30.530.20">
    <property type="match status" value="1"/>
</dbReference>